<dbReference type="InterPro" id="IPR016024">
    <property type="entry name" value="ARM-type_fold"/>
</dbReference>
<gene>
    <name evidence="3" type="ORF">ONE63_002716</name>
</gene>
<dbReference type="Proteomes" id="UP001075354">
    <property type="component" value="Chromosome 13"/>
</dbReference>
<dbReference type="GO" id="GO:0002244">
    <property type="term" value="P:hematopoietic progenitor cell differentiation"/>
    <property type="evidence" value="ECO:0007669"/>
    <property type="project" value="TreeGrafter"/>
</dbReference>
<dbReference type="Pfam" id="PF00514">
    <property type="entry name" value="Arm"/>
    <property type="match status" value="1"/>
</dbReference>
<evidence type="ECO:0000313" key="4">
    <source>
        <dbReference type="Proteomes" id="UP001075354"/>
    </source>
</evidence>
<dbReference type="AlphaFoldDB" id="A0AAV7X998"/>
<evidence type="ECO:0000256" key="1">
    <source>
        <dbReference type="ARBA" id="ARBA00022737"/>
    </source>
</evidence>
<name>A0AAV7X998_9NEOP</name>
<dbReference type="InterPro" id="IPR000225">
    <property type="entry name" value="Armadillo"/>
</dbReference>
<dbReference type="SUPFAM" id="SSF48371">
    <property type="entry name" value="ARM repeat"/>
    <property type="match status" value="1"/>
</dbReference>
<dbReference type="PROSITE" id="PS50176">
    <property type="entry name" value="ARM_REPEAT"/>
    <property type="match status" value="1"/>
</dbReference>
<dbReference type="InterPro" id="IPR011989">
    <property type="entry name" value="ARM-like"/>
</dbReference>
<dbReference type="PANTHER" id="PTHR22895">
    <property type="entry name" value="ARMADILLO REPEAT-CONTAINING PROTEIN 6"/>
    <property type="match status" value="1"/>
</dbReference>
<keyword evidence="1" id="KW-0677">Repeat</keyword>
<organism evidence="3 4">
    <name type="scientific">Megalurothrips usitatus</name>
    <name type="common">bean blossom thrips</name>
    <dbReference type="NCBI Taxonomy" id="439358"/>
    <lineage>
        <taxon>Eukaryota</taxon>
        <taxon>Metazoa</taxon>
        <taxon>Ecdysozoa</taxon>
        <taxon>Arthropoda</taxon>
        <taxon>Hexapoda</taxon>
        <taxon>Insecta</taxon>
        <taxon>Pterygota</taxon>
        <taxon>Neoptera</taxon>
        <taxon>Paraneoptera</taxon>
        <taxon>Thysanoptera</taxon>
        <taxon>Terebrantia</taxon>
        <taxon>Thripoidea</taxon>
        <taxon>Thripidae</taxon>
        <taxon>Megalurothrips</taxon>
    </lineage>
</organism>
<proteinExistence type="predicted"/>
<accession>A0AAV7X998</accession>
<evidence type="ECO:0000313" key="3">
    <source>
        <dbReference type="EMBL" id="KAJ1521003.1"/>
    </source>
</evidence>
<dbReference type="Gene3D" id="1.25.10.10">
    <property type="entry name" value="Leucine-rich Repeat Variant"/>
    <property type="match status" value="3"/>
</dbReference>
<evidence type="ECO:0000256" key="2">
    <source>
        <dbReference type="PROSITE-ProRule" id="PRU00259"/>
    </source>
</evidence>
<sequence length="455" mass="49647">MARAITQETFDQVVRENVEDLDMTMEEAAQDAIQQFKAQGVDLGNIITDPSMRKDSEKEIIECISRLSVFKYVEGVEPDLLSDLSTIRKWCDKGIQFRLLAASLKAYETLIAVLSQATGKESIIPHVLKTFTSLMTGYPDLLSEDGADAILTILNTNKNADCLVAALQLAQACCLKHEKNRQKFSNREIHNSISPLLEHPSNSVLIETCDLIKTLTLDDDIREQISRAHEHARLLAVQNLGILCELLGRNRNEMTLVPHILGALSSIVVRNEFCEQVDQAGGIIHILDILAAHPDIEKVNSQCLKMIKVLAGNDDVKLHLMQSGASPLLLAAMSRHKGSSLISAAGCSCIAALALRCPDNAQILVDNGAADALVDALKIHKDNTNVQRVACLAIRNLVSRNKGLCSTFLSLGAEDLLNAVDKAACWDEAKAALRDMGCNVKLEEPFKGKGVKLGN</sequence>
<dbReference type="EMBL" id="JAPTSV010000013">
    <property type="protein sequence ID" value="KAJ1521003.1"/>
    <property type="molecule type" value="Genomic_DNA"/>
</dbReference>
<keyword evidence="4" id="KW-1185">Reference proteome</keyword>
<reference evidence="3" key="1">
    <citation type="submission" date="2022-12" db="EMBL/GenBank/DDBJ databases">
        <title>Chromosome-level genome assembly of the bean flower thrips Megalurothrips usitatus.</title>
        <authorList>
            <person name="Ma L."/>
            <person name="Liu Q."/>
            <person name="Li H."/>
            <person name="Cai W."/>
        </authorList>
    </citation>
    <scope>NUCLEOTIDE SEQUENCE</scope>
    <source>
        <strain evidence="3">Cailab_2022a</strain>
    </source>
</reference>
<feature type="repeat" description="ARM" evidence="2">
    <location>
        <begin position="368"/>
        <end position="403"/>
    </location>
</feature>
<evidence type="ECO:0008006" key="5">
    <source>
        <dbReference type="Google" id="ProtNLM"/>
    </source>
</evidence>
<dbReference type="PANTHER" id="PTHR22895:SF0">
    <property type="entry name" value="ARMADILLO REPEAT-CONTAINING PROTEIN 6"/>
    <property type="match status" value="1"/>
</dbReference>
<dbReference type="SMART" id="SM00185">
    <property type="entry name" value="ARM"/>
    <property type="match status" value="3"/>
</dbReference>
<protein>
    <recommendedName>
        <fullName evidence="5">Armadillo repeat-containing protein 6 homolog</fullName>
    </recommendedName>
</protein>
<comment type="caution">
    <text evidence="3">The sequence shown here is derived from an EMBL/GenBank/DDBJ whole genome shotgun (WGS) entry which is preliminary data.</text>
</comment>